<accession>A0AAN6PW68</accession>
<dbReference type="AlphaFoldDB" id="A0AAN6PW68"/>
<sequence length="464" mass="49043">MSVTIFSPPITPTTTAFATVFVPPRPVARIGRRFENGTFTTSLTASAQGPECSTFNGFQTCSESGDYGNCLASTEAAACNCDHGIQYLGCVSGAIAASTCAGAVGIDDWDAYQRSWFHTLCPTPPSAAMAELPQPSSVSVEYESIEFVTPQGPITDPPRPIATPNPPNNGPLLEGECQTTSYTLLNAEDMVIYAPMIGCNADRPQCCPFNVSAAEAADGKQIVAAGPGELPVPASDAKETLDECPQDYYRVADSGLCCPNGYYKFTRKIAAQTPCFSYLAEQGNPPPVTIGLGKNPTETSLPTSAIINLLYAMSFNVTKEEHSPALSTGAMVGIGVGAGIAAILILVAATFLVLRWRRNRKSGGPGDAQLGGLDDTQQQGMTYHSGYHAPHEHTVVEEHQDHGGMRDSHHQGMAYHPGYHHAPQGSPPPMTMKPAHGGAGGGAWEPEYEYRSQGAGYDGGYSRT</sequence>
<reference evidence="3" key="2">
    <citation type="submission" date="2023-05" db="EMBL/GenBank/DDBJ databases">
        <authorList>
            <consortium name="Lawrence Berkeley National Laboratory"/>
            <person name="Steindorff A."/>
            <person name="Hensen N."/>
            <person name="Bonometti L."/>
            <person name="Westerberg I."/>
            <person name="Brannstrom I.O."/>
            <person name="Guillou S."/>
            <person name="Cros-Aarteil S."/>
            <person name="Calhoun S."/>
            <person name="Haridas S."/>
            <person name="Kuo A."/>
            <person name="Mondo S."/>
            <person name="Pangilinan J."/>
            <person name="Riley R."/>
            <person name="Labutti K."/>
            <person name="Andreopoulos B."/>
            <person name="Lipzen A."/>
            <person name="Chen C."/>
            <person name="Yanf M."/>
            <person name="Daum C."/>
            <person name="Ng V."/>
            <person name="Clum A."/>
            <person name="Ohm R."/>
            <person name="Martin F."/>
            <person name="Silar P."/>
            <person name="Natvig D."/>
            <person name="Lalanne C."/>
            <person name="Gautier V."/>
            <person name="Ament-Velasquez S.L."/>
            <person name="Kruys A."/>
            <person name="Hutchinson M.I."/>
            <person name="Powell A.J."/>
            <person name="Barry K."/>
            <person name="Miller A.N."/>
            <person name="Grigoriev I.V."/>
            <person name="Debuchy R."/>
            <person name="Gladieux P."/>
            <person name="Thoren M.H."/>
            <person name="Johannesson H."/>
        </authorList>
    </citation>
    <scope>NUCLEOTIDE SEQUENCE</scope>
    <source>
        <strain evidence="3">CBS 757.83</strain>
    </source>
</reference>
<evidence type="ECO:0000313" key="3">
    <source>
        <dbReference type="EMBL" id="KAK4097190.1"/>
    </source>
</evidence>
<dbReference type="Proteomes" id="UP001305647">
    <property type="component" value="Unassembled WGS sequence"/>
</dbReference>
<organism evidence="3 4">
    <name type="scientific">Parathielavia hyrcaniae</name>
    <dbReference type="NCBI Taxonomy" id="113614"/>
    <lineage>
        <taxon>Eukaryota</taxon>
        <taxon>Fungi</taxon>
        <taxon>Dikarya</taxon>
        <taxon>Ascomycota</taxon>
        <taxon>Pezizomycotina</taxon>
        <taxon>Sordariomycetes</taxon>
        <taxon>Sordariomycetidae</taxon>
        <taxon>Sordariales</taxon>
        <taxon>Chaetomiaceae</taxon>
        <taxon>Parathielavia</taxon>
    </lineage>
</organism>
<comment type="caution">
    <text evidence="3">The sequence shown here is derived from an EMBL/GenBank/DDBJ whole genome shotgun (WGS) entry which is preliminary data.</text>
</comment>
<evidence type="ECO:0000313" key="4">
    <source>
        <dbReference type="Proteomes" id="UP001305647"/>
    </source>
</evidence>
<keyword evidence="2" id="KW-0812">Transmembrane</keyword>
<feature type="region of interest" description="Disordered" evidence="1">
    <location>
        <begin position="362"/>
        <end position="385"/>
    </location>
</feature>
<dbReference type="EMBL" id="MU863682">
    <property type="protein sequence ID" value="KAK4097190.1"/>
    <property type="molecule type" value="Genomic_DNA"/>
</dbReference>
<gene>
    <name evidence="3" type="ORF">N658DRAFT_489404</name>
</gene>
<protein>
    <submittedName>
        <fullName evidence="3">Uncharacterized protein</fullName>
    </submittedName>
</protein>
<keyword evidence="4" id="KW-1185">Reference proteome</keyword>
<name>A0AAN6PW68_9PEZI</name>
<feature type="compositionally biased region" description="Low complexity" evidence="1">
    <location>
        <begin position="367"/>
        <end position="380"/>
    </location>
</feature>
<keyword evidence="2" id="KW-1133">Transmembrane helix</keyword>
<feature type="transmembrane region" description="Helical" evidence="2">
    <location>
        <begin position="330"/>
        <end position="354"/>
    </location>
</feature>
<reference evidence="3" key="1">
    <citation type="journal article" date="2023" name="Mol. Phylogenet. Evol.">
        <title>Genome-scale phylogeny and comparative genomics of the fungal order Sordariales.</title>
        <authorList>
            <person name="Hensen N."/>
            <person name="Bonometti L."/>
            <person name="Westerberg I."/>
            <person name="Brannstrom I.O."/>
            <person name="Guillou S."/>
            <person name="Cros-Aarteil S."/>
            <person name="Calhoun S."/>
            <person name="Haridas S."/>
            <person name="Kuo A."/>
            <person name="Mondo S."/>
            <person name="Pangilinan J."/>
            <person name="Riley R."/>
            <person name="LaButti K."/>
            <person name="Andreopoulos B."/>
            <person name="Lipzen A."/>
            <person name="Chen C."/>
            <person name="Yan M."/>
            <person name="Daum C."/>
            <person name="Ng V."/>
            <person name="Clum A."/>
            <person name="Steindorff A."/>
            <person name="Ohm R.A."/>
            <person name="Martin F."/>
            <person name="Silar P."/>
            <person name="Natvig D.O."/>
            <person name="Lalanne C."/>
            <person name="Gautier V."/>
            <person name="Ament-Velasquez S.L."/>
            <person name="Kruys A."/>
            <person name="Hutchinson M.I."/>
            <person name="Powell A.J."/>
            <person name="Barry K."/>
            <person name="Miller A.N."/>
            <person name="Grigoriev I.V."/>
            <person name="Debuchy R."/>
            <person name="Gladieux P."/>
            <person name="Hiltunen Thoren M."/>
            <person name="Johannesson H."/>
        </authorList>
    </citation>
    <scope>NUCLEOTIDE SEQUENCE</scope>
    <source>
        <strain evidence="3">CBS 757.83</strain>
    </source>
</reference>
<feature type="region of interest" description="Disordered" evidence="1">
    <location>
        <begin position="397"/>
        <end position="446"/>
    </location>
</feature>
<feature type="compositionally biased region" description="Basic and acidic residues" evidence="1">
    <location>
        <begin position="397"/>
        <end position="410"/>
    </location>
</feature>
<proteinExistence type="predicted"/>
<keyword evidence="2" id="KW-0472">Membrane</keyword>
<evidence type="ECO:0000256" key="2">
    <source>
        <dbReference type="SAM" id="Phobius"/>
    </source>
</evidence>
<evidence type="ECO:0000256" key="1">
    <source>
        <dbReference type="SAM" id="MobiDB-lite"/>
    </source>
</evidence>